<dbReference type="GO" id="GO:0004106">
    <property type="term" value="F:chorismate mutase activity"/>
    <property type="evidence" value="ECO:0007669"/>
    <property type="project" value="UniProtKB-EC"/>
</dbReference>
<dbReference type="EMBL" id="SDRB02011125">
    <property type="protein sequence ID" value="THG02701.1"/>
    <property type="molecule type" value="Genomic_DNA"/>
</dbReference>
<comment type="catalytic activity">
    <reaction evidence="1">
        <text>chorismate = prephenate</text>
        <dbReference type="Rhea" id="RHEA:13897"/>
        <dbReference type="ChEBI" id="CHEBI:29748"/>
        <dbReference type="ChEBI" id="CHEBI:29934"/>
        <dbReference type="EC" id="5.4.99.5"/>
    </reaction>
</comment>
<evidence type="ECO:0000259" key="7">
    <source>
        <dbReference type="Pfam" id="PF01817"/>
    </source>
</evidence>
<dbReference type="NCBIfam" id="TIGR01802">
    <property type="entry name" value="CM_pl-yst"/>
    <property type="match status" value="1"/>
</dbReference>
<evidence type="ECO:0000313" key="8">
    <source>
        <dbReference type="EMBL" id="THG02701.1"/>
    </source>
</evidence>
<dbReference type="EC" id="5.4.99.5" evidence="3"/>
<gene>
    <name evidence="8" type="ORF">TEA_003060</name>
</gene>
<dbReference type="GO" id="GO:0009073">
    <property type="term" value="P:aromatic amino acid family biosynthetic process"/>
    <property type="evidence" value="ECO:0007669"/>
    <property type="project" value="UniProtKB-KW"/>
</dbReference>
<organism evidence="8 9">
    <name type="scientific">Camellia sinensis var. sinensis</name>
    <name type="common">China tea</name>
    <dbReference type="NCBI Taxonomy" id="542762"/>
    <lineage>
        <taxon>Eukaryota</taxon>
        <taxon>Viridiplantae</taxon>
        <taxon>Streptophyta</taxon>
        <taxon>Embryophyta</taxon>
        <taxon>Tracheophyta</taxon>
        <taxon>Spermatophyta</taxon>
        <taxon>Magnoliopsida</taxon>
        <taxon>eudicotyledons</taxon>
        <taxon>Gunneridae</taxon>
        <taxon>Pentapetalae</taxon>
        <taxon>asterids</taxon>
        <taxon>Ericales</taxon>
        <taxon>Theaceae</taxon>
        <taxon>Camellia</taxon>
    </lineage>
</organism>
<name>A0A4S4DIN6_CAMSN</name>
<dbReference type="SUPFAM" id="SSF141562">
    <property type="entry name" value="At5g01610-like"/>
    <property type="match status" value="1"/>
</dbReference>
<dbReference type="InterPro" id="IPR002701">
    <property type="entry name" value="CM_II_prokaryot"/>
</dbReference>
<dbReference type="Gene3D" id="2.30.240.10">
    <property type="entry name" value="At5g01610-like"/>
    <property type="match status" value="1"/>
</dbReference>
<dbReference type="PANTHER" id="PTHR21145">
    <property type="entry name" value="CHORISMATE MUTASE"/>
    <property type="match status" value="1"/>
</dbReference>
<keyword evidence="9" id="KW-1185">Reference proteome</keyword>
<accession>A0A4S4DIN6</accession>
<dbReference type="InterPro" id="IPR036263">
    <property type="entry name" value="Chorismate_II_sf"/>
</dbReference>
<keyword evidence="6" id="KW-0413">Isomerase</keyword>
<evidence type="ECO:0000256" key="2">
    <source>
        <dbReference type="ARBA" id="ARBA00004817"/>
    </source>
</evidence>
<dbReference type="GO" id="GO:0008652">
    <property type="term" value="P:amino acid biosynthetic process"/>
    <property type="evidence" value="ECO:0007669"/>
    <property type="project" value="UniProtKB-KW"/>
</dbReference>
<dbReference type="STRING" id="542762.A0A4S4DIN6"/>
<dbReference type="Gene3D" id="1.10.590.10">
    <property type="entry name" value="Chorismate mutase, AroQ class superfamily, eukaryotic"/>
    <property type="match status" value="1"/>
</dbReference>
<dbReference type="UniPathway" id="UPA00120">
    <property type="reaction ID" value="UER00203"/>
</dbReference>
<dbReference type="InterPro" id="IPR036758">
    <property type="entry name" value="At5g01610-like"/>
</dbReference>
<dbReference type="Proteomes" id="UP000306102">
    <property type="component" value="Unassembled WGS sequence"/>
</dbReference>
<keyword evidence="5" id="KW-0057">Aromatic amino acid biosynthesis</keyword>
<evidence type="ECO:0000313" key="9">
    <source>
        <dbReference type="Proteomes" id="UP000306102"/>
    </source>
</evidence>
<evidence type="ECO:0000256" key="1">
    <source>
        <dbReference type="ARBA" id="ARBA00000824"/>
    </source>
</evidence>
<evidence type="ECO:0000256" key="3">
    <source>
        <dbReference type="ARBA" id="ARBA00012404"/>
    </source>
</evidence>
<dbReference type="InterPro" id="IPR037039">
    <property type="entry name" value="CM_AroQ_sf_eucaryotic"/>
</dbReference>
<dbReference type="Pfam" id="PF01817">
    <property type="entry name" value="CM_2"/>
    <property type="match status" value="1"/>
</dbReference>
<dbReference type="InterPro" id="IPR008238">
    <property type="entry name" value="Chorismate_mutase_AroQ_euk"/>
</dbReference>
<dbReference type="FunFam" id="1.10.590.10:FF:000001">
    <property type="entry name" value="Chorismate mutase"/>
    <property type="match status" value="1"/>
</dbReference>
<feature type="domain" description="Chorismate mutase" evidence="7">
    <location>
        <begin position="199"/>
        <end position="310"/>
    </location>
</feature>
<comment type="pathway">
    <text evidence="2">Metabolic intermediate biosynthesis; prephenate biosynthesis; prephenate from chorismate: step 1/1.</text>
</comment>
<evidence type="ECO:0000256" key="4">
    <source>
        <dbReference type="ARBA" id="ARBA00022605"/>
    </source>
</evidence>
<dbReference type="GO" id="GO:0005737">
    <property type="term" value="C:cytoplasm"/>
    <property type="evidence" value="ECO:0007669"/>
    <property type="project" value="TreeGrafter"/>
</dbReference>
<proteinExistence type="predicted"/>
<evidence type="ECO:0000256" key="6">
    <source>
        <dbReference type="ARBA" id="ARBA00023235"/>
    </source>
</evidence>
<dbReference type="SMR" id="A0A4S4DIN6"/>
<evidence type="ECO:0000256" key="5">
    <source>
        <dbReference type="ARBA" id="ARBA00023141"/>
    </source>
</evidence>
<dbReference type="InterPro" id="IPR007493">
    <property type="entry name" value="DUF538"/>
</dbReference>
<reference evidence="8 9" key="1">
    <citation type="journal article" date="2018" name="Proc. Natl. Acad. Sci. U.S.A.">
        <title>Draft genome sequence of Camellia sinensis var. sinensis provides insights into the evolution of the tea genome and tea quality.</title>
        <authorList>
            <person name="Wei C."/>
            <person name="Yang H."/>
            <person name="Wang S."/>
            <person name="Zhao J."/>
            <person name="Liu C."/>
            <person name="Gao L."/>
            <person name="Xia E."/>
            <person name="Lu Y."/>
            <person name="Tai Y."/>
            <person name="She G."/>
            <person name="Sun J."/>
            <person name="Cao H."/>
            <person name="Tong W."/>
            <person name="Gao Q."/>
            <person name="Li Y."/>
            <person name="Deng W."/>
            <person name="Jiang X."/>
            <person name="Wang W."/>
            <person name="Chen Q."/>
            <person name="Zhang S."/>
            <person name="Li H."/>
            <person name="Wu J."/>
            <person name="Wang P."/>
            <person name="Li P."/>
            <person name="Shi C."/>
            <person name="Zheng F."/>
            <person name="Jian J."/>
            <person name="Huang B."/>
            <person name="Shan D."/>
            <person name="Shi M."/>
            <person name="Fang C."/>
            <person name="Yue Y."/>
            <person name="Li F."/>
            <person name="Li D."/>
            <person name="Wei S."/>
            <person name="Han B."/>
            <person name="Jiang C."/>
            <person name="Yin Y."/>
            <person name="Xia T."/>
            <person name="Zhang Z."/>
            <person name="Bennetzen J.L."/>
            <person name="Zhao S."/>
            <person name="Wan X."/>
        </authorList>
    </citation>
    <scope>NUCLEOTIDE SEQUENCE [LARGE SCALE GENOMIC DNA]</scope>
    <source>
        <strain evidence="9">cv. Shuchazao</strain>
        <tissue evidence="8">Leaf</tissue>
    </source>
</reference>
<dbReference type="PANTHER" id="PTHR21145:SF15">
    <property type="entry name" value="CHORISMATE MUTASE 3, CHLOROPLASTIC"/>
    <property type="match status" value="1"/>
</dbReference>
<keyword evidence="4" id="KW-0028">Amino-acid biosynthesis</keyword>
<comment type="caution">
    <text evidence="8">The sequence shown here is derived from an EMBL/GenBank/DDBJ whole genome shotgun (WGS) entry which is preliminary data.</text>
</comment>
<sequence>MEAKLSEAPMRAILTPGSIYSSRPDPHFALQSNPKSFRSNLATKAKYRPLQVSSSPIRHTRKKRVDESESLTLKSIRHSLIRQEDSIIFGLLERAQYCYNEDTYDRNAFSMDGFRGSLVEFMLKETEKLHAQVGRYKSPDEHPFFPTDLPEPMLPPLLYPQVLHRCASSININSMIWNMYFRDLLPRLVKPGDDGNSGSTAVCDTICLQALSKRIHYGKFVAEAKFRESPASYEAAIRAQDRNRLMEMLTYEMVEEAVKTRVEMKAKTYGVEVRINQNEDDADPVYKIKPSLVANLYGVWIMPLTKEVQEEEGREMEKALVKVGSLKAGGYWISKKAKEEFSNISEDFTSFSNTVEEKAKWIFNKLKGKPLKSLPDLLQEYNLPPGLFPQNITCYEFDEPKSKLTVYLPSACEVSFKDSSVIRYATRVKGILLRGKLTNIEGMKTKVLVWVKVTNVAVEGSKSDKVWFMAGVKKSRPKDAYDTPRVGLNRLICRPVRESFSPPQTVTLMPITSAKLPQMSLPLVARDHLLRFFCVLGQLCCVCGEALDEMNQRDMSGYFGKFTRRRVPLQPVQAFLSSCD</sequence>
<dbReference type="PROSITE" id="PS51169">
    <property type="entry name" value="CHORISMATE_MUT_3"/>
    <property type="match status" value="1"/>
</dbReference>
<dbReference type="SUPFAM" id="SSF48600">
    <property type="entry name" value="Chorismate mutase II"/>
    <property type="match status" value="1"/>
</dbReference>
<protein>
    <recommendedName>
        <fullName evidence="3">chorismate mutase</fullName>
        <ecNumber evidence="3">5.4.99.5</ecNumber>
    </recommendedName>
</protein>
<dbReference type="GO" id="GO:0046417">
    <property type="term" value="P:chorismate metabolic process"/>
    <property type="evidence" value="ECO:0007669"/>
    <property type="project" value="InterPro"/>
</dbReference>
<dbReference type="Pfam" id="PF04398">
    <property type="entry name" value="DUF538"/>
    <property type="match status" value="1"/>
</dbReference>
<dbReference type="AlphaFoldDB" id="A0A4S4DIN6"/>